<dbReference type="Proteomes" id="UP001564626">
    <property type="component" value="Unassembled WGS sequence"/>
</dbReference>
<keyword evidence="2" id="KW-0408">Iron</keyword>
<dbReference type="InterPro" id="IPR017972">
    <property type="entry name" value="Cyt_P450_CS"/>
</dbReference>
<sequence length="392" mass="42467">MTTSRVPLPTTRSGPFDPPAELGALRARTPVAPLSFPDGTAGWLVTGHEQVRAALLDPRFSARQDIRTTPPGQPAPPAAAPGFFVRMDPPEHTRYRRMLQAQFTPRRMELLAPRIERITHEHLDAVADHGPPTDLVPGFAVPVPSLVICELLGVPYPDREVFQRSTATALDLTAGPDQVGAALSELNAYLGELVVRTRREPGDHLLGGLVRDGDLTDAELTAMAFLLLVAGHETTANMLALGVLALLAHPDQLAALRAEPALADDAVEELLRYLTIMQFGAMRVALEDFDFGGARIAAGEAVVLSLPAANRDPARFRNPEVLDLRTPSGGHLAFGHGAHHCLGHQLARLELRIGYTALLHRFPELRLAEPVTALPMRHGMSIYGVHRLPVAW</sequence>
<dbReference type="EMBL" id="JBGEHV010000001">
    <property type="protein sequence ID" value="MEY8037781.1"/>
    <property type="molecule type" value="Genomic_DNA"/>
</dbReference>
<evidence type="ECO:0000313" key="5">
    <source>
        <dbReference type="Proteomes" id="UP001564626"/>
    </source>
</evidence>
<evidence type="ECO:0000313" key="4">
    <source>
        <dbReference type="EMBL" id="MEY8037781.1"/>
    </source>
</evidence>
<dbReference type="CDD" id="cd11030">
    <property type="entry name" value="CYP105-like"/>
    <property type="match status" value="1"/>
</dbReference>
<organism evidence="4 5">
    <name type="scientific">Saccharopolyspora cebuensis</name>
    <dbReference type="NCBI Taxonomy" id="418759"/>
    <lineage>
        <taxon>Bacteria</taxon>
        <taxon>Bacillati</taxon>
        <taxon>Actinomycetota</taxon>
        <taxon>Actinomycetes</taxon>
        <taxon>Pseudonocardiales</taxon>
        <taxon>Pseudonocardiaceae</taxon>
        <taxon>Saccharopolyspora</taxon>
    </lineage>
</organism>
<evidence type="ECO:0000256" key="2">
    <source>
        <dbReference type="RuleBase" id="RU000461"/>
    </source>
</evidence>
<keyword evidence="2" id="KW-0503">Monooxygenase</keyword>
<name>A0ABV4CD49_9PSEU</name>
<dbReference type="InterPro" id="IPR001128">
    <property type="entry name" value="Cyt_P450"/>
</dbReference>
<dbReference type="SUPFAM" id="SSF48264">
    <property type="entry name" value="Cytochrome P450"/>
    <property type="match status" value="1"/>
</dbReference>
<keyword evidence="2" id="KW-0349">Heme</keyword>
<dbReference type="RefSeq" id="WP_345365846.1">
    <property type="nucleotide sequence ID" value="NZ_BAABII010000016.1"/>
</dbReference>
<protein>
    <submittedName>
        <fullName evidence="4">Cytochrome P450</fullName>
        <ecNumber evidence="4">1.14.-.-</ecNumber>
    </submittedName>
</protein>
<keyword evidence="2 4" id="KW-0560">Oxidoreductase</keyword>
<dbReference type="PRINTS" id="PR00385">
    <property type="entry name" value="P450"/>
</dbReference>
<dbReference type="EC" id="1.14.-.-" evidence="4"/>
<dbReference type="Pfam" id="PF00067">
    <property type="entry name" value="p450"/>
    <property type="match status" value="1"/>
</dbReference>
<comment type="caution">
    <text evidence="4">The sequence shown here is derived from an EMBL/GenBank/DDBJ whole genome shotgun (WGS) entry which is preliminary data.</text>
</comment>
<evidence type="ECO:0000256" key="1">
    <source>
        <dbReference type="ARBA" id="ARBA00010617"/>
    </source>
</evidence>
<dbReference type="PRINTS" id="PR00359">
    <property type="entry name" value="BP450"/>
</dbReference>
<comment type="similarity">
    <text evidence="1 2">Belongs to the cytochrome P450 family.</text>
</comment>
<evidence type="ECO:0000256" key="3">
    <source>
        <dbReference type="SAM" id="MobiDB-lite"/>
    </source>
</evidence>
<accession>A0ABV4CD49</accession>
<dbReference type="PANTHER" id="PTHR46696">
    <property type="entry name" value="P450, PUTATIVE (EUROFUNG)-RELATED"/>
    <property type="match status" value="1"/>
</dbReference>
<reference evidence="4 5" key="1">
    <citation type="submission" date="2024-08" db="EMBL/GenBank/DDBJ databases">
        <title>Genome mining of Saccharopolyspora cebuensis PGLac3 from Nigerian medicinal plant.</title>
        <authorList>
            <person name="Ezeobiora C.E."/>
            <person name="Igbokwe N.H."/>
            <person name="Amin D.H."/>
            <person name="Mendie U.E."/>
        </authorList>
    </citation>
    <scope>NUCLEOTIDE SEQUENCE [LARGE SCALE GENOMIC DNA]</scope>
    <source>
        <strain evidence="4 5">PGLac3</strain>
    </source>
</reference>
<gene>
    <name evidence="4" type="ORF">AB8O55_00070</name>
</gene>
<dbReference type="PANTHER" id="PTHR46696:SF1">
    <property type="entry name" value="CYTOCHROME P450 YJIB-RELATED"/>
    <property type="match status" value="1"/>
</dbReference>
<dbReference type="PROSITE" id="PS00086">
    <property type="entry name" value="CYTOCHROME_P450"/>
    <property type="match status" value="1"/>
</dbReference>
<proteinExistence type="inferred from homology"/>
<feature type="compositionally biased region" description="Polar residues" evidence="3">
    <location>
        <begin position="1"/>
        <end position="13"/>
    </location>
</feature>
<keyword evidence="2" id="KW-0479">Metal-binding</keyword>
<dbReference type="InterPro" id="IPR036396">
    <property type="entry name" value="Cyt_P450_sf"/>
</dbReference>
<dbReference type="Gene3D" id="1.10.630.10">
    <property type="entry name" value="Cytochrome P450"/>
    <property type="match status" value="1"/>
</dbReference>
<feature type="region of interest" description="Disordered" evidence="3">
    <location>
        <begin position="1"/>
        <end position="20"/>
    </location>
</feature>
<keyword evidence="5" id="KW-1185">Reference proteome</keyword>
<dbReference type="GO" id="GO:0016491">
    <property type="term" value="F:oxidoreductase activity"/>
    <property type="evidence" value="ECO:0007669"/>
    <property type="project" value="UniProtKB-KW"/>
</dbReference>
<dbReference type="InterPro" id="IPR002397">
    <property type="entry name" value="Cyt_P450_B"/>
</dbReference>